<sequence>MVPCTTTTSLVSNYAFDSPDADVVIIPSDASSTAPRKLRLHSTILSLASPFFQDMFSLPQSLLSKQGITEIPVSEPFATLETLFRFVYPVVDPVIETLDELGEIIETAIKYDFLATIEHLRRILVEPRFLQAYPLRVFAIAWRYEFTEEIELAAQNTLNTDIVRDFPDHLELSSSFALQLSVPLTDDLKYITAHTYRRLIDLHRRRAHAAQELLKIPYDVKCPHCNGCGHAIYSAPKWWYEWQKRAKEELALRPSTRVIFQPEFMSQAAAAVGCPQCITSMLGSFTHLEKIKRCIDDLPCSL</sequence>
<dbReference type="SUPFAM" id="SSF54695">
    <property type="entry name" value="POZ domain"/>
    <property type="match status" value="1"/>
</dbReference>
<dbReference type="GeneID" id="66079275"/>
<protein>
    <recommendedName>
        <fullName evidence="1">BTB domain-containing protein</fullName>
    </recommendedName>
</protein>
<keyword evidence="3" id="KW-1185">Reference proteome</keyword>
<dbReference type="PROSITE" id="PS50097">
    <property type="entry name" value="BTB"/>
    <property type="match status" value="1"/>
</dbReference>
<dbReference type="CDD" id="cd18186">
    <property type="entry name" value="BTB_POZ_ZBTB_KLHL-like"/>
    <property type="match status" value="1"/>
</dbReference>
<proteinExistence type="predicted"/>
<reference evidence="2" key="1">
    <citation type="journal article" date="2021" name="Genome Biol. Evol.">
        <title>The assembled and annotated genome of the fairy-ring fungus Marasmius oreades.</title>
        <authorList>
            <person name="Hiltunen M."/>
            <person name="Ament-Velasquez S.L."/>
            <person name="Johannesson H."/>
        </authorList>
    </citation>
    <scope>NUCLEOTIDE SEQUENCE</scope>
    <source>
        <strain evidence="2">03SP1</strain>
    </source>
</reference>
<evidence type="ECO:0000313" key="3">
    <source>
        <dbReference type="Proteomes" id="UP001049176"/>
    </source>
</evidence>
<evidence type="ECO:0000313" key="2">
    <source>
        <dbReference type="EMBL" id="KAG7091145.1"/>
    </source>
</evidence>
<name>A0A9P7URJ0_9AGAR</name>
<dbReference type="OrthoDB" id="71307at2759"/>
<dbReference type="InterPro" id="IPR011333">
    <property type="entry name" value="SKP1/BTB/POZ_sf"/>
</dbReference>
<dbReference type="Proteomes" id="UP001049176">
    <property type="component" value="Chromosome 6"/>
</dbReference>
<organism evidence="2 3">
    <name type="scientific">Marasmius oreades</name>
    <name type="common">fairy-ring Marasmius</name>
    <dbReference type="NCBI Taxonomy" id="181124"/>
    <lineage>
        <taxon>Eukaryota</taxon>
        <taxon>Fungi</taxon>
        <taxon>Dikarya</taxon>
        <taxon>Basidiomycota</taxon>
        <taxon>Agaricomycotina</taxon>
        <taxon>Agaricomycetes</taxon>
        <taxon>Agaricomycetidae</taxon>
        <taxon>Agaricales</taxon>
        <taxon>Marasmiineae</taxon>
        <taxon>Marasmiaceae</taxon>
        <taxon>Marasmius</taxon>
    </lineage>
</organism>
<accession>A0A9P7URJ0</accession>
<dbReference type="Pfam" id="PF00651">
    <property type="entry name" value="BTB"/>
    <property type="match status" value="1"/>
</dbReference>
<dbReference type="Gene3D" id="3.30.710.10">
    <property type="entry name" value="Potassium Channel Kv1.1, Chain A"/>
    <property type="match status" value="1"/>
</dbReference>
<evidence type="ECO:0000259" key="1">
    <source>
        <dbReference type="PROSITE" id="PS50097"/>
    </source>
</evidence>
<dbReference type="AlphaFoldDB" id="A0A9P7URJ0"/>
<dbReference type="EMBL" id="CM032186">
    <property type="protein sequence ID" value="KAG7091145.1"/>
    <property type="molecule type" value="Genomic_DNA"/>
</dbReference>
<gene>
    <name evidence="2" type="ORF">E1B28_010199</name>
</gene>
<dbReference type="InterPro" id="IPR000210">
    <property type="entry name" value="BTB/POZ_dom"/>
</dbReference>
<feature type="domain" description="BTB" evidence="1">
    <location>
        <begin position="21"/>
        <end position="88"/>
    </location>
</feature>
<dbReference type="KEGG" id="more:E1B28_010199"/>
<dbReference type="RefSeq" id="XP_043007615.1">
    <property type="nucleotide sequence ID" value="XM_043155151.1"/>
</dbReference>
<comment type="caution">
    <text evidence="2">The sequence shown here is derived from an EMBL/GenBank/DDBJ whole genome shotgun (WGS) entry which is preliminary data.</text>
</comment>